<dbReference type="Proteomes" id="UP000057213">
    <property type="component" value="Chromosome"/>
</dbReference>
<dbReference type="RefSeq" id="WP_200903952.1">
    <property type="nucleotide sequence ID" value="NZ_CP010401.1"/>
</dbReference>
<gene>
    <name evidence="1" type="ORF">PU02_0013</name>
</gene>
<reference evidence="1 2" key="1">
    <citation type="journal article" date="2015" name="Genome Announc.">
        <title>Complete Genome Sequence of Bartonella ancashensis Strain 20.00, Isolated from the Blood of a Patient with Verruga Peruana.</title>
        <authorList>
            <person name="Hang J."/>
            <person name="Mullins K.E."/>
            <person name="Clifford R.J."/>
            <person name="Onmus-Leone F."/>
            <person name="Yang Y."/>
            <person name="Jiang J."/>
            <person name="Leguia M."/>
            <person name="Kasper M.R."/>
            <person name="Maguina C."/>
            <person name="Lesho E.P."/>
            <person name="Jarman R.G."/>
            <person name="Richards A.L."/>
            <person name="Blazes D."/>
        </authorList>
    </citation>
    <scope>NUCLEOTIDE SEQUENCE [LARGE SCALE GENOMIC DNA]</scope>
    <source>
        <strain evidence="1 2">20.00</strain>
    </source>
</reference>
<keyword evidence="2" id="KW-1185">Reference proteome</keyword>
<evidence type="ECO:0000313" key="1">
    <source>
        <dbReference type="EMBL" id="ALE02827.1"/>
    </source>
</evidence>
<dbReference type="KEGG" id="banc:PU02_0013"/>
<dbReference type="EMBL" id="CP010401">
    <property type="protein sequence ID" value="ALE02827.1"/>
    <property type="molecule type" value="Genomic_DNA"/>
</dbReference>
<proteinExistence type="predicted"/>
<name>A0A0M4LIG7_9HYPH</name>
<dbReference type="PATRIC" id="fig|1318743.3.peg.13"/>
<evidence type="ECO:0000313" key="2">
    <source>
        <dbReference type="Proteomes" id="UP000057213"/>
    </source>
</evidence>
<protein>
    <submittedName>
        <fullName evidence="1">Uncharacterized protein</fullName>
    </submittedName>
</protein>
<dbReference type="AlphaFoldDB" id="A0A0M4LIG7"/>
<accession>A0A0M4LIG7</accession>
<sequence>MSAKKAAVVAVATILSFILVAVGISSVGADGEHAIPEDGYGISIKPQ</sequence>
<organism evidence="1 2">
    <name type="scientific">Bartonella ancashensis</name>
    <dbReference type="NCBI Taxonomy" id="1318743"/>
    <lineage>
        <taxon>Bacteria</taxon>
        <taxon>Pseudomonadati</taxon>
        <taxon>Pseudomonadota</taxon>
        <taxon>Alphaproteobacteria</taxon>
        <taxon>Hyphomicrobiales</taxon>
        <taxon>Bartonellaceae</taxon>
        <taxon>Bartonella</taxon>
    </lineage>
</organism>